<gene>
    <name evidence="1" type="ORF">SAMN04489727_1309</name>
</gene>
<evidence type="ECO:0008006" key="3">
    <source>
        <dbReference type="Google" id="ProtNLM"/>
    </source>
</evidence>
<accession>A0A1H4IYP0</accession>
<sequence>MITNEELLARVAEAAEADPDADAEVDWVRHQRPAKNPTAVYSVRIPVDRIEELRQLAAGRGVQPTALIRTWVLAQLDAAKGGDEEARKWENDVRATIDHLRSLLDERTA</sequence>
<reference evidence="2" key="1">
    <citation type="submission" date="2016-10" db="EMBL/GenBank/DDBJ databases">
        <authorList>
            <person name="Varghese N."/>
            <person name="Submissions S."/>
        </authorList>
    </citation>
    <scope>NUCLEOTIDE SEQUENCE [LARGE SCALE GENOMIC DNA]</scope>
    <source>
        <strain evidence="2">DSM 44544</strain>
    </source>
</reference>
<evidence type="ECO:0000313" key="1">
    <source>
        <dbReference type="EMBL" id="SEB39224.1"/>
    </source>
</evidence>
<protein>
    <recommendedName>
        <fullName evidence="3">Ribbon-helix-helix protein, copG family</fullName>
    </recommendedName>
</protein>
<evidence type="ECO:0000313" key="2">
    <source>
        <dbReference type="Proteomes" id="UP000199622"/>
    </source>
</evidence>
<organism evidence="1 2">
    <name type="scientific">Amycolatopsis tolypomycina</name>
    <dbReference type="NCBI Taxonomy" id="208445"/>
    <lineage>
        <taxon>Bacteria</taxon>
        <taxon>Bacillati</taxon>
        <taxon>Actinomycetota</taxon>
        <taxon>Actinomycetes</taxon>
        <taxon>Pseudonocardiales</taxon>
        <taxon>Pseudonocardiaceae</taxon>
        <taxon>Amycolatopsis</taxon>
    </lineage>
</organism>
<dbReference type="AlphaFoldDB" id="A0A1H4IYP0"/>
<name>A0A1H4IYP0_9PSEU</name>
<proteinExistence type="predicted"/>
<keyword evidence="2" id="KW-1185">Reference proteome</keyword>
<dbReference type="Proteomes" id="UP000199622">
    <property type="component" value="Unassembled WGS sequence"/>
</dbReference>
<dbReference type="EMBL" id="FNSO01000003">
    <property type="protein sequence ID" value="SEB39224.1"/>
    <property type="molecule type" value="Genomic_DNA"/>
</dbReference>